<organism evidence="2 3">
    <name type="scientific">Alicyclobacillus ferrooxydans</name>
    <dbReference type="NCBI Taxonomy" id="471514"/>
    <lineage>
        <taxon>Bacteria</taxon>
        <taxon>Bacillati</taxon>
        <taxon>Bacillota</taxon>
        <taxon>Bacilli</taxon>
        <taxon>Bacillales</taxon>
        <taxon>Alicyclobacillaceae</taxon>
        <taxon>Alicyclobacillus</taxon>
    </lineage>
</organism>
<keyword evidence="1" id="KW-1133">Transmembrane helix</keyword>
<comment type="caution">
    <text evidence="2">The sequence shown here is derived from an EMBL/GenBank/DDBJ whole genome shotgun (WGS) entry which is preliminary data.</text>
</comment>
<protein>
    <submittedName>
        <fullName evidence="2">Uncharacterized protein</fullName>
    </submittedName>
</protein>
<dbReference type="AlphaFoldDB" id="A0A0P9CG19"/>
<evidence type="ECO:0000313" key="2">
    <source>
        <dbReference type="EMBL" id="KPV44728.1"/>
    </source>
</evidence>
<keyword evidence="3" id="KW-1185">Reference proteome</keyword>
<proteinExistence type="predicted"/>
<gene>
    <name evidence="2" type="ORF">AN477_05390</name>
</gene>
<dbReference type="Proteomes" id="UP000050482">
    <property type="component" value="Unassembled WGS sequence"/>
</dbReference>
<feature type="transmembrane region" description="Helical" evidence="1">
    <location>
        <begin position="89"/>
        <end position="108"/>
    </location>
</feature>
<name>A0A0P9CG19_9BACL</name>
<dbReference type="PATRIC" id="fig|471514.4.peg.2449"/>
<dbReference type="EMBL" id="LJCO01000026">
    <property type="protein sequence ID" value="KPV44728.1"/>
    <property type="molecule type" value="Genomic_DNA"/>
</dbReference>
<keyword evidence="1" id="KW-0812">Transmembrane</keyword>
<accession>A0A0P9CG19</accession>
<evidence type="ECO:0000256" key="1">
    <source>
        <dbReference type="SAM" id="Phobius"/>
    </source>
</evidence>
<reference evidence="2 3" key="1">
    <citation type="submission" date="2015-09" db="EMBL/GenBank/DDBJ databases">
        <title>Draft genome sequence of Alicyclobacillus ferrooxydans DSM 22381.</title>
        <authorList>
            <person name="Hemp J."/>
        </authorList>
    </citation>
    <scope>NUCLEOTIDE SEQUENCE [LARGE SCALE GENOMIC DNA]</scope>
    <source>
        <strain evidence="2 3">TC-34</strain>
    </source>
</reference>
<keyword evidence="1" id="KW-0472">Membrane</keyword>
<evidence type="ECO:0000313" key="3">
    <source>
        <dbReference type="Proteomes" id="UP000050482"/>
    </source>
</evidence>
<sequence>MEHWNSNKSMANHGTVVVVTSKRFLAGIMRHLKDCGFSRSQQNLAQSSKYISERLMTLNSHQRWIAEEIDHRRKSCMHVASLWRTMHPFVFAVALIVLAVALSVFAVGPTRPSGYVRLP</sequence>